<dbReference type="GO" id="GO:0020037">
    <property type="term" value="F:heme binding"/>
    <property type="evidence" value="ECO:0007669"/>
    <property type="project" value="InterPro"/>
</dbReference>
<dbReference type="GO" id="GO:0009055">
    <property type="term" value="F:electron transfer activity"/>
    <property type="evidence" value="ECO:0007669"/>
    <property type="project" value="InterPro"/>
</dbReference>
<dbReference type="Pfam" id="PF01333">
    <property type="entry name" value="Apocytochr_F_C"/>
    <property type="match status" value="1"/>
</dbReference>
<name>A0A5D1ZYT7_GOSDA</name>
<dbReference type="GO" id="GO:0015979">
    <property type="term" value="P:photosynthesis"/>
    <property type="evidence" value="ECO:0007669"/>
    <property type="project" value="InterPro"/>
</dbReference>
<dbReference type="Gene3D" id="1.20.5.700">
    <property type="entry name" value="Single helix bin"/>
    <property type="match status" value="1"/>
</dbReference>
<dbReference type="InterPro" id="IPR024058">
    <property type="entry name" value="Cyt-f_TM"/>
</dbReference>
<organism evidence="1 2">
    <name type="scientific">Gossypium darwinii</name>
    <name type="common">Darwin's cotton</name>
    <name type="synonym">Gossypium barbadense var. darwinii</name>
    <dbReference type="NCBI Taxonomy" id="34276"/>
    <lineage>
        <taxon>Eukaryota</taxon>
        <taxon>Viridiplantae</taxon>
        <taxon>Streptophyta</taxon>
        <taxon>Embryophyta</taxon>
        <taxon>Tracheophyta</taxon>
        <taxon>Spermatophyta</taxon>
        <taxon>Magnoliopsida</taxon>
        <taxon>eudicotyledons</taxon>
        <taxon>Gunneridae</taxon>
        <taxon>Pentapetalae</taxon>
        <taxon>rosids</taxon>
        <taxon>malvids</taxon>
        <taxon>Malvales</taxon>
        <taxon>Malvaceae</taxon>
        <taxon>Malvoideae</taxon>
        <taxon>Gossypium</taxon>
    </lineage>
</organism>
<dbReference type="EMBL" id="CM017713">
    <property type="protein sequence ID" value="TYG37767.1"/>
    <property type="molecule type" value="Genomic_DNA"/>
</dbReference>
<dbReference type="GO" id="GO:0042651">
    <property type="term" value="C:thylakoid membrane"/>
    <property type="evidence" value="ECO:0007669"/>
    <property type="project" value="InterPro"/>
</dbReference>
<dbReference type="AlphaFoldDB" id="A0A5D1ZYT7"/>
<dbReference type="GO" id="GO:0005506">
    <property type="term" value="F:iron ion binding"/>
    <property type="evidence" value="ECO:0007669"/>
    <property type="project" value="InterPro"/>
</dbReference>
<reference evidence="1 2" key="1">
    <citation type="submission" date="2019-06" db="EMBL/GenBank/DDBJ databases">
        <title>WGS assembly of Gossypium darwinii.</title>
        <authorList>
            <person name="Chen Z.J."/>
            <person name="Sreedasyam A."/>
            <person name="Ando A."/>
            <person name="Song Q."/>
            <person name="De L."/>
            <person name="Hulse-Kemp A."/>
            <person name="Ding M."/>
            <person name="Ye W."/>
            <person name="Kirkbride R."/>
            <person name="Jenkins J."/>
            <person name="Plott C."/>
            <person name="Lovell J."/>
            <person name="Lin Y.-M."/>
            <person name="Vaughn R."/>
            <person name="Liu B."/>
            <person name="Li W."/>
            <person name="Simpson S."/>
            <person name="Scheffler B."/>
            <person name="Saski C."/>
            <person name="Grover C."/>
            <person name="Hu G."/>
            <person name="Conover J."/>
            <person name="Carlson J."/>
            <person name="Shu S."/>
            <person name="Boston L."/>
            <person name="Williams M."/>
            <person name="Peterson D."/>
            <person name="Mcgee K."/>
            <person name="Jones D."/>
            <person name="Wendel J."/>
            <person name="Stelly D."/>
            <person name="Grimwood J."/>
            <person name="Schmutz J."/>
        </authorList>
    </citation>
    <scope>NUCLEOTIDE SEQUENCE [LARGE SCALE GENOMIC DNA]</scope>
    <source>
        <strain evidence="1">1808015.09</strain>
    </source>
</reference>
<sequence length="49" mass="5805">MWVDLVRGCRNSTSRPTTRPRSFVLVFAQIFLVLKKKQFENVQVSEMNF</sequence>
<accession>A0A5D1ZYT7</accession>
<dbReference type="PROSITE" id="PS51010">
    <property type="entry name" value="CYTF"/>
    <property type="match status" value="1"/>
</dbReference>
<dbReference type="Proteomes" id="UP000323506">
    <property type="component" value="Chromosome D13"/>
</dbReference>
<evidence type="ECO:0000313" key="2">
    <source>
        <dbReference type="Proteomes" id="UP000323506"/>
    </source>
</evidence>
<gene>
    <name evidence="1" type="ORF">ES288_D13G167700v1</name>
</gene>
<dbReference type="InterPro" id="IPR002325">
    <property type="entry name" value="Cyt_f"/>
</dbReference>
<dbReference type="SUPFAM" id="SSF103431">
    <property type="entry name" value="Cytochrome f subunit of the cytochrome b6f complex, transmembrane anchor"/>
    <property type="match status" value="1"/>
</dbReference>
<evidence type="ECO:0000313" key="1">
    <source>
        <dbReference type="EMBL" id="TYG37767.1"/>
    </source>
</evidence>
<proteinExistence type="predicted"/>
<protein>
    <submittedName>
        <fullName evidence="1">Uncharacterized protein</fullName>
    </submittedName>
</protein>
<keyword evidence="2" id="KW-1185">Reference proteome</keyword>